<feature type="domain" description="AMP-binding enzyme C-terminal" evidence="3">
    <location>
        <begin position="8"/>
        <end position="89"/>
    </location>
</feature>
<protein>
    <recommendedName>
        <fullName evidence="3">AMP-binding enzyme C-terminal domain-containing protein</fullName>
    </recommendedName>
</protein>
<keyword evidence="2" id="KW-0436">Ligase</keyword>
<dbReference type="AlphaFoldDB" id="A0A0R0FB43"/>
<dbReference type="PANTHER" id="PTHR24096:SF425">
    <property type="entry name" value="4-COUMARATE--COA LIGASE-LIKE 7"/>
    <property type="match status" value="1"/>
</dbReference>
<evidence type="ECO:0000256" key="1">
    <source>
        <dbReference type="ARBA" id="ARBA00006432"/>
    </source>
</evidence>
<organism evidence="4">
    <name type="scientific">Glycine max</name>
    <name type="common">Soybean</name>
    <name type="synonym">Glycine hispida</name>
    <dbReference type="NCBI Taxonomy" id="3847"/>
    <lineage>
        <taxon>Eukaryota</taxon>
        <taxon>Viridiplantae</taxon>
        <taxon>Streptophyta</taxon>
        <taxon>Embryophyta</taxon>
        <taxon>Tracheophyta</taxon>
        <taxon>Spermatophyta</taxon>
        <taxon>Magnoliopsida</taxon>
        <taxon>eudicotyledons</taxon>
        <taxon>Gunneridae</taxon>
        <taxon>Pentapetalae</taxon>
        <taxon>rosids</taxon>
        <taxon>fabids</taxon>
        <taxon>Fabales</taxon>
        <taxon>Fabaceae</taxon>
        <taxon>Papilionoideae</taxon>
        <taxon>50 kb inversion clade</taxon>
        <taxon>NPAAA clade</taxon>
        <taxon>indigoferoid/millettioid clade</taxon>
        <taxon>Phaseoleae</taxon>
        <taxon>Glycine</taxon>
        <taxon>Glycine subgen. Soja</taxon>
    </lineage>
</organism>
<dbReference type="Proteomes" id="UP000008827">
    <property type="component" value="Chromosome 18"/>
</dbReference>
<keyword evidence="6" id="KW-1185">Reference proteome</keyword>
<reference evidence="4 5" key="1">
    <citation type="journal article" date="2010" name="Nature">
        <title>Genome sequence of the palaeopolyploid soybean.</title>
        <authorList>
            <person name="Schmutz J."/>
            <person name="Cannon S.B."/>
            <person name="Schlueter J."/>
            <person name="Ma J."/>
            <person name="Mitros T."/>
            <person name="Nelson W."/>
            <person name="Hyten D.L."/>
            <person name="Song Q."/>
            <person name="Thelen J.J."/>
            <person name="Cheng J."/>
            <person name="Xu D."/>
            <person name="Hellsten U."/>
            <person name="May G.D."/>
            <person name="Yu Y."/>
            <person name="Sakurai T."/>
            <person name="Umezawa T."/>
            <person name="Bhattacharyya M.K."/>
            <person name="Sandhu D."/>
            <person name="Valliyodan B."/>
            <person name="Lindquist E."/>
            <person name="Peto M."/>
            <person name="Grant D."/>
            <person name="Shu S."/>
            <person name="Goodstein D."/>
            <person name="Barry K."/>
            <person name="Futrell-Griggs M."/>
            <person name="Abernathy B."/>
            <person name="Du J."/>
            <person name="Tian Z."/>
            <person name="Zhu L."/>
            <person name="Gill N."/>
            <person name="Joshi T."/>
            <person name="Libault M."/>
            <person name="Sethuraman A."/>
            <person name="Zhang X.-C."/>
            <person name="Shinozaki K."/>
            <person name="Nguyen H.T."/>
            <person name="Wing R.A."/>
            <person name="Cregan P."/>
            <person name="Specht J."/>
            <person name="Grimwood J."/>
            <person name="Rokhsar D."/>
            <person name="Stacey G."/>
            <person name="Shoemaker R.C."/>
            <person name="Jackson S.A."/>
        </authorList>
    </citation>
    <scope>NUCLEOTIDE SEQUENCE</scope>
    <source>
        <strain evidence="5">cv. Williams 82</strain>
        <tissue evidence="4">Callus</tissue>
    </source>
</reference>
<dbReference type="InterPro" id="IPR025110">
    <property type="entry name" value="AMP-bd_C"/>
</dbReference>
<comment type="similarity">
    <text evidence="1">Belongs to the ATP-dependent AMP-binding enzyme family.</text>
</comment>
<dbReference type="OMA" id="ILWIDLI"/>
<dbReference type="EnsemblPlants" id="KRG99310">
    <property type="protein sequence ID" value="KRG99310"/>
    <property type="gene ID" value="GLYMA_18G136100"/>
</dbReference>
<evidence type="ECO:0000259" key="3">
    <source>
        <dbReference type="Pfam" id="PF13193"/>
    </source>
</evidence>
<gene>
    <name evidence="4" type="ORF">GLYMA_18G136100</name>
</gene>
<dbReference type="EMBL" id="CM000851">
    <property type="protein sequence ID" value="KRG99310.1"/>
    <property type="molecule type" value="Genomic_DNA"/>
</dbReference>
<dbReference type="GO" id="GO:0016874">
    <property type="term" value="F:ligase activity"/>
    <property type="evidence" value="ECO:0007669"/>
    <property type="project" value="UniProtKB-KW"/>
</dbReference>
<dbReference type="InParanoid" id="A0A0R0FB43"/>
<reference evidence="5" key="2">
    <citation type="submission" date="2018-02" db="UniProtKB">
        <authorList>
            <consortium name="EnsemblPlants"/>
        </authorList>
    </citation>
    <scope>IDENTIFICATION</scope>
    <source>
        <strain evidence="5">Williams 82</strain>
    </source>
</reference>
<dbReference type="STRING" id="3847.A0A0R0FB43"/>
<dbReference type="SMR" id="A0A0R0FB43"/>
<dbReference type="InterPro" id="IPR045851">
    <property type="entry name" value="AMP-bd_C_sf"/>
</dbReference>
<proteinExistence type="inferred from homology"/>
<sequence length="103" mass="11429">MFSVTPTELEGLLVSHPEILDVVISHAQAGEVPVAYFVRSPNSSLIEEGVKKFIAKQIFDLAKTQNKLNGVLKIKVSFINVVPKTTSGKILRRELIEKVRSKI</sequence>
<evidence type="ECO:0000313" key="5">
    <source>
        <dbReference type="EnsemblPlants" id="KRG99310"/>
    </source>
</evidence>
<dbReference type="Gene3D" id="3.30.300.30">
    <property type="match status" value="1"/>
</dbReference>
<dbReference type="Gramene" id="KRG99310">
    <property type="protein sequence ID" value="KRG99310"/>
    <property type="gene ID" value="GLYMA_18G136100"/>
</dbReference>
<dbReference type="SUPFAM" id="SSF56801">
    <property type="entry name" value="Acetyl-CoA synthetase-like"/>
    <property type="match status" value="1"/>
</dbReference>
<evidence type="ECO:0000313" key="4">
    <source>
        <dbReference type="EMBL" id="KRG99310.1"/>
    </source>
</evidence>
<accession>A0A0R0FB43</accession>
<evidence type="ECO:0000256" key="2">
    <source>
        <dbReference type="ARBA" id="ARBA00022598"/>
    </source>
</evidence>
<name>A0A0R0FB43_SOYBN</name>
<reference evidence="4" key="3">
    <citation type="submission" date="2018-07" db="EMBL/GenBank/DDBJ databases">
        <title>WGS assembly of Glycine max.</title>
        <authorList>
            <person name="Schmutz J."/>
            <person name="Cannon S."/>
            <person name="Schlueter J."/>
            <person name="Ma J."/>
            <person name="Mitros T."/>
            <person name="Nelson W."/>
            <person name="Hyten D."/>
            <person name="Song Q."/>
            <person name="Thelen J."/>
            <person name="Cheng J."/>
            <person name="Xu D."/>
            <person name="Hellsten U."/>
            <person name="May G."/>
            <person name="Yu Y."/>
            <person name="Sakurai T."/>
            <person name="Umezawa T."/>
            <person name="Bhattacharyya M."/>
            <person name="Sandhu D."/>
            <person name="Valliyodan B."/>
            <person name="Lindquist E."/>
            <person name="Peto M."/>
            <person name="Grant D."/>
            <person name="Shu S."/>
            <person name="Goodstein D."/>
            <person name="Barry K."/>
            <person name="Futrell-Griggs M."/>
            <person name="Abernathy B."/>
            <person name="Du J."/>
            <person name="Tian Z."/>
            <person name="Zhu L."/>
            <person name="Gill N."/>
            <person name="Joshi T."/>
            <person name="Libault M."/>
            <person name="Sethuraman A."/>
            <person name="Zhang X."/>
            <person name="Shinozaki K."/>
            <person name="Nguyen H."/>
            <person name="Wing R."/>
            <person name="Cregan P."/>
            <person name="Specht J."/>
            <person name="Grimwood J."/>
            <person name="Rokhsar D."/>
            <person name="Stacey G."/>
            <person name="Shoemaker R."/>
            <person name="Jackson S."/>
        </authorList>
    </citation>
    <scope>NUCLEOTIDE SEQUENCE</scope>
    <source>
        <tissue evidence="4">Callus</tissue>
    </source>
</reference>
<dbReference type="Pfam" id="PF13193">
    <property type="entry name" value="AMP-binding_C"/>
    <property type="match status" value="1"/>
</dbReference>
<dbReference type="PANTHER" id="PTHR24096">
    <property type="entry name" value="LONG-CHAIN-FATTY-ACID--COA LIGASE"/>
    <property type="match status" value="1"/>
</dbReference>
<evidence type="ECO:0000313" key="6">
    <source>
        <dbReference type="Proteomes" id="UP000008827"/>
    </source>
</evidence>